<evidence type="ECO:0000256" key="2">
    <source>
        <dbReference type="SAM" id="Phobius"/>
    </source>
</evidence>
<keyword evidence="3" id="KW-1185">Reference proteome</keyword>
<reference evidence="4" key="1">
    <citation type="submission" date="2016-11" db="UniProtKB">
        <authorList>
            <consortium name="WormBaseParasite"/>
        </authorList>
    </citation>
    <scope>IDENTIFICATION</scope>
</reference>
<proteinExistence type="predicted"/>
<keyword evidence="2" id="KW-1133">Transmembrane helix</keyword>
<dbReference type="AlphaFoldDB" id="A0A1I8FKA6"/>
<dbReference type="WBParaSite" id="maker-unitig_37455-snap-gene-0.2-mRNA-1">
    <property type="protein sequence ID" value="maker-unitig_37455-snap-gene-0.2-mRNA-1"/>
    <property type="gene ID" value="maker-unitig_37455-snap-gene-0.2"/>
</dbReference>
<evidence type="ECO:0000313" key="4">
    <source>
        <dbReference type="WBParaSite" id="maker-unitig_37455-snap-gene-0.2-mRNA-1"/>
    </source>
</evidence>
<feature type="region of interest" description="Disordered" evidence="1">
    <location>
        <begin position="320"/>
        <end position="343"/>
    </location>
</feature>
<organism evidence="3 4">
    <name type="scientific">Macrostomum lignano</name>
    <dbReference type="NCBI Taxonomy" id="282301"/>
    <lineage>
        <taxon>Eukaryota</taxon>
        <taxon>Metazoa</taxon>
        <taxon>Spiralia</taxon>
        <taxon>Lophotrochozoa</taxon>
        <taxon>Platyhelminthes</taxon>
        <taxon>Rhabditophora</taxon>
        <taxon>Macrostomorpha</taxon>
        <taxon>Macrostomida</taxon>
        <taxon>Macrostomidae</taxon>
        <taxon>Macrostomum</taxon>
    </lineage>
</organism>
<sequence>PWRYVDSPMHPATGGPDVSPGTGWSAFVESNAHFYADLWLGLLRRLARGRPAGAPVSPTCCTAACLCTAGPGHCWPMHSLSPLLPQLPTPAWRHVAISTMSNGCGSGAALWWQRQAEVTRLGAELLRACVDAKRRLCLKSGSVAADSADNNNYDDQADVRTRVVDYLADSAKLLALAASQVLGMRHLVGAHHRVVGLAHPPGLAGTDSNLYARGSRLGSPIAGRQTSAIVCAGASADARRQFLRNRAGDARISLRWLAGYPTLLVMLAAYAAYSCLLGYKSLALFCLLIAFTKFCLLLSDVCISKPGNLALANRAGNGAENLSQAPRQRRRQRRPPRESPPRWIDFFSVGPAVAGVSQPAEQEQGGPDPAHAVMVLAGPAALALTNRFSPMSPCLADGQRFDVAQGDSGVAAQTISRKQCSPPDEGVQPDGDDYVFDILAAATHLQ</sequence>
<evidence type="ECO:0000256" key="1">
    <source>
        <dbReference type="SAM" id="MobiDB-lite"/>
    </source>
</evidence>
<keyword evidence="2" id="KW-0472">Membrane</keyword>
<feature type="transmembrane region" description="Helical" evidence="2">
    <location>
        <begin position="279"/>
        <end position="298"/>
    </location>
</feature>
<protein>
    <submittedName>
        <fullName evidence="4">Pecanex_C domain-containing protein</fullName>
    </submittedName>
</protein>
<feature type="transmembrane region" description="Helical" evidence="2">
    <location>
        <begin position="254"/>
        <end position="273"/>
    </location>
</feature>
<accession>A0A1I8FKA6</accession>
<keyword evidence="2" id="KW-0812">Transmembrane</keyword>
<evidence type="ECO:0000313" key="3">
    <source>
        <dbReference type="Proteomes" id="UP000095280"/>
    </source>
</evidence>
<name>A0A1I8FKA6_9PLAT</name>
<dbReference type="Proteomes" id="UP000095280">
    <property type="component" value="Unplaced"/>
</dbReference>